<reference evidence="4" key="1">
    <citation type="submission" date="2020-12" db="EMBL/GenBank/DDBJ databases">
        <title>Clostridium thailandense sp. nov., a novel acetogenic bacterium isolated from peat land soil in Thailand.</title>
        <authorList>
            <person name="Chaikitkaew S."/>
            <person name="Birkeland N.K."/>
        </authorList>
    </citation>
    <scope>NUCLEOTIDE SEQUENCE</scope>
    <source>
        <strain evidence="4">PL3</strain>
    </source>
</reference>
<dbReference type="RefSeq" id="WP_218322163.1">
    <property type="nucleotide sequence ID" value="NZ_JAEEGC010000108.1"/>
</dbReference>
<dbReference type="PANTHER" id="PTHR43479">
    <property type="entry name" value="ACREF/ENVCD OPERON REPRESSOR-RELATED"/>
    <property type="match status" value="1"/>
</dbReference>
<protein>
    <submittedName>
        <fullName evidence="4">TetR family transcriptional regulator C-terminal domain-containing protein</fullName>
    </submittedName>
</protein>
<dbReference type="InterPro" id="IPR001647">
    <property type="entry name" value="HTH_TetR"/>
</dbReference>
<dbReference type="Pfam" id="PF14278">
    <property type="entry name" value="TetR_C_8"/>
    <property type="match status" value="1"/>
</dbReference>
<accession>A0A949TYS7</accession>
<dbReference type="GO" id="GO:0003677">
    <property type="term" value="F:DNA binding"/>
    <property type="evidence" value="ECO:0007669"/>
    <property type="project" value="UniProtKB-UniRule"/>
</dbReference>
<feature type="DNA-binding region" description="H-T-H motif" evidence="2">
    <location>
        <begin position="32"/>
        <end position="51"/>
    </location>
</feature>
<feature type="domain" description="HTH tetR-type" evidence="3">
    <location>
        <begin position="9"/>
        <end position="69"/>
    </location>
</feature>
<dbReference type="AlphaFoldDB" id="A0A949TYS7"/>
<keyword evidence="1 2" id="KW-0238">DNA-binding</keyword>
<evidence type="ECO:0000256" key="1">
    <source>
        <dbReference type="ARBA" id="ARBA00023125"/>
    </source>
</evidence>
<evidence type="ECO:0000256" key="2">
    <source>
        <dbReference type="PROSITE-ProRule" id="PRU00335"/>
    </source>
</evidence>
<evidence type="ECO:0000313" key="5">
    <source>
        <dbReference type="Proteomes" id="UP000694308"/>
    </source>
</evidence>
<dbReference type="EMBL" id="JAEEGC010000108">
    <property type="protein sequence ID" value="MBV7275108.1"/>
    <property type="molecule type" value="Genomic_DNA"/>
</dbReference>
<dbReference type="InterPro" id="IPR050624">
    <property type="entry name" value="HTH-type_Tx_Regulator"/>
</dbReference>
<organism evidence="4 5">
    <name type="scientific">Clostridium thailandense</name>
    <dbReference type="NCBI Taxonomy" id="2794346"/>
    <lineage>
        <taxon>Bacteria</taxon>
        <taxon>Bacillati</taxon>
        <taxon>Bacillota</taxon>
        <taxon>Clostridia</taxon>
        <taxon>Eubacteriales</taxon>
        <taxon>Clostridiaceae</taxon>
        <taxon>Clostridium</taxon>
    </lineage>
</organism>
<dbReference type="PROSITE" id="PS50977">
    <property type="entry name" value="HTH_TETR_2"/>
    <property type="match status" value="1"/>
</dbReference>
<evidence type="ECO:0000313" key="4">
    <source>
        <dbReference type="EMBL" id="MBV7275108.1"/>
    </source>
</evidence>
<dbReference type="InterPro" id="IPR039532">
    <property type="entry name" value="TetR_C_Firmicutes"/>
</dbReference>
<gene>
    <name evidence="4" type="ORF">I6U48_19600</name>
</gene>
<dbReference type="PANTHER" id="PTHR43479:SF7">
    <property type="entry name" value="TETR-FAMILY TRANSCRIPTIONAL REGULATOR"/>
    <property type="match status" value="1"/>
</dbReference>
<proteinExistence type="predicted"/>
<dbReference type="Proteomes" id="UP000694308">
    <property type="component" value="Unassembled WGS sequence"/>
</dbReference>
<evidence type="ECO:0000259" key="3">
    <source>
        <dbReference type="PROSITE" id="PS50977"/>
    </source>
</evidence>
<name>A0A949TYS7_9CLOT</name>
<sequence>MIDFMSTSHVTKNALARSLKQLMKQTPINKITVKMVTDTCGVTRHTFYNHFHDVYDLLKWIFENEVIEELDQCCSLNNWKTGLVLVLQYTMDNKTICINTTKSLGREHLEVFLCKIFTKVLEGVIKDITREMNVEEKIKKETAVFFSYAITGQFLEWINTGLKEKKEDIADRVERMLGGTILRIMKVNDRKTTSLIYNA</sequence>
<keyword evidence="5" id="KW-1185">Reference proteome</keyword>
<comment type="caution">
    <text evidence="4">The sequence shown here is derived from an EMBL/GenBank/DDBJ whole genome shotgun (WGS) entry which is preliminary data.</text>
</comment>